<dbReference type="PANTHER" id="PTHR13453:SF1">
    <property type="entry name" value="KAT8 REGULATORY NSL COMPLEX SUBUNIT 2"/>
    <property type="match status" value="1"/>
</dbReference>
<evidence type="ECO:0000259" key="15">
    <source>
        <dbReference type="Pfam" id="PF13891"/>
    </source>
</evidence>
<feature type="compositionally biased region" description="Basic and acidic residues" evidence="14">
    <location>
        <begin position="121"/>
        <end position="143"/>
    </location>
</feature>
<comment type="subunit">
    <text evidence="13">Component of the NSL complex at least composed of KAT8/MOF, KANSL1, KANSL2, KANSL3, MCRS1, PHF20, OGT1/OGT, WDR5 and HCFC1.</text>
</comment>
<feature type="domain" description="KANL2-like probable zinc-finger" evidence="15">
    <location>
        <begin position="160"/>
        <end position="223"/>
    </location>
</feature>
<dbReference type="Proteomes" id="UP000515151">
    <property type="component" value="Chromosome 7"/>
</dbReference>
<feature type="compositionally biased region" description="Pro residues" evidence="14">
    <location>
        <begin position="10"/>
        <end position="47"/>
    </location>
</feature>
<dbReference type="GO" id="GO:0006325">
    <property type="term" value="P:chromatin organization"/>
    <property type="evidence" value="ECO:0007669"/>
    <property type="project" value="UniProtKB-KW"/>
</dbReference>
<evidence type="ECO:0000256" key="7">
    <source>
        <dbReference type="ARBA" id="ARBA00022853"/>
    </source>
</evidence>
<name>A0A6P8E9E2_PUNGR</name>
<evidence type="ECO:0000256" key="13">
    <source>
        <dbReference type="ARBA" id="ARBA00093543"/>
    </source>
</evidence>
<keyword evidence="16" id="KW-1185">Reference proteome</keyword>
<evidence type="ECO:0000256" key="8">
    <source>
        <dbReference type="ARBA" id="ARBA00023128"/>
    </source>
</evidence>
<evidence type="ECO:0000256" key="9">
    <source>
        <dbReference type="ARBA" id="ARBA00023242"/>
    </source>
</evidence>
<reference evidence="17" key="2">
    <citation type="submission" date="2025-08" db="UniProtKB">
        <authorList>
            <consortium name="RefSeq"/>
        </authorList>
    </citation>
    <scope>IDENTIFICATION</scope>
    <source>
        <tissue evidence="17">Leaf</tissue>
    </source>
</reference>
<organism evidence="16 17">
    <name type="scientific">Punica granatum</name>
    <name type="common">Pomegranate</name>
    <dbReference type="NCBI Taxonomy" id="22663"/>
    <lineage>
        <taxon>Eukaryota</taxon>
        <taxon>Viridiplantae</taxon>
        <taxon>Streptophyta</taxon>
        <taxon>Embryophyta</taxon>
        <taxon>Tracheophyta</taxon>
        <taxon>Spermatophyta</taxon>
        <taxon>Magnoliopsida</taxon>
        <taxon>eudicotyledons</taxon>
        <taxon>Gunneridae</taxon>
        <taxon>Pentapetalae</taxon>
        <taxon>rosids</taxon>
        <taxon>malvids</taxon>
        <taxon>Myrtales</taxon>
        <taxon>Lythraceae</taxon>
        <taxon>Punica</taxon>
    </lineage>
</organism>
<dbReference type="GO" id="GO:0005739">
    <property type="term" value="C:mitochondrion"/>
    <property type="evidence" value="ECO:0007669"/>
    <property type="project" value="UniProtKB-SubCell"/>
</dbReference>
<proteinExistence type="predicted"/>
<keyword evidence="6" id="KW-0832">Ubl conjugation</keyword>
<dbReference type="GO" id="GO:0005634">
    <property type="term" value="C:nucleus"/>
    <property type="evidence" value="ECO:0007669"/>
    <property type="project" value="UniProtKB-SubCell"/>
</dbReference>
<dbReference type="RefSeq" id="XP_031406592.1">
    <property type="nucleotide sequence ID" value="XM_031550732.1"/>
</dbReference>
<dbReference type="InterPro" id="IPR026316">
    <property type="entry name" value="NSL2"/>
</dbReference>
<dbReference type="OrthoDB" id="677315at2759"/>
<evidence type="ECO:0000256" key="5">
    <source>
        <dbReference type="ARBA" id="ARBA00022553"/>
    </source>
</evidence>
<evidence type="ECO:0000256" key="1">
    <source>
        <dbReference type="ARBA" id="ARBA00004123"/>
    </source>
</evidence>
<dbReference type="GeneID" id="116215138"/>
<keyword evidence="4" id="KW-1017">Isopeptide bond</keyword>
<dbReference type="AlphaFoldDB" id="A0A6P8E9E2"/>
<keyword evidence="7" id="KW-0156">Chromatin regulator</keyword>
<evidence type="ECO:0000256" key="14">
    <source>
        <dbReference type="SAM" id="MobiDB-lite"/>
    </source>
</evidence>
<dbReference type="GO" id="GO:0044545">
    <property type="term" value="C:NSL complex"/>
    <property type="evidence" value="ECO:0007669"/>
    <property type="project" value="TreeGrafter"/>
</dbReference>
<evidence type="ECO:0000256" key="12">
    <source>
        <dbReference type="ARBA" id="ARBA00093359"/>
    </source>
</evidence>
<keyword evidence="8" id="KW-0496">Mitochondrion</keyword>
<evidence type="ECO:0000256" key="4">
    <source>
        <dbReference type="ARBA" id="ARBA00022499"/>
    </source>
</evidence>
<sequence length="285" mass="30990">MASTANTAPPRAPQPPSSSRPPRNPTPNPPPDPPNANPNPNPVPDPPSTAAAASNTFAPPPEAVALSRATHLTRPEVLRLRSHRLKQLARCYRDHYWALMEELKVQYREYYWVHGVSPFRDASEPEAREPHPPDLEHPGEDPHNNNNAAAAAATGGKGVCAFVGCKTKAMALTSFCNLHILSDSKQKLYKPCSFVIKSAQAGPITCSKPILRSTVPSLCSLHSQKAQRDVSRALRKGGLSVASSNKLASKFHVIVAEYVRQIQAKRRATRDASQIKVVVKEETAS</sequence>
<evidence type="ECO:0000256" key="2">
    <source>
        <dbReference type="ARBA" id="ARBA00004173"/>
    </source>
</evidence>
<dbReference type="InterPro" id="IPR025927">
    <property type="entry name" value="Znf_KANL2-like"/>
</dbReference>
<keyword evidence="5" id="KW-0597">Phosphoprotein</keyword>
<accession>A0A6P8E9E2</accession>
<evidence type="ECO:0000256" key="3">
    <source>
        <dbReference type="ARBA" id="ARBA00015508"/>
    </source>
</evidence>
<feature type="region of interest" description="Disordered" evidence="14">
    <location>
        <begin position="121"/>
        <end position="150"/>
    </location>
</feature>
<protein>
    <recommendedName>
        <fullName evidence="3">KAT8 regulatory NSL complex subunit 2</fullName>
    </recommendedName>
    <alternativeName>
        <fullName evidence="11">NSL complex protein NSL2</fullName>
    </alternativeName>
    <alternativeName>
        <fullName evidence="10">Non-specific lethal 2 homolog</fullName>
    </alternativeName>
</protein>
<comment type="subcellular location">
    <subcellularLocation>
        <location evidence="2">Mitochondrion</location>
    </subcellularLocation>
    <subcellularLocation>
        <location evidence="1">Nucleus</location>
    </subcellularLocation>
</comment>
<feature type="region of interest" description="Disordered" evidence="14">
    <location>
        <begin position="1"/>
        <end position="56"/>
    </location>
</feature>
<dbReference type="PANTHER" id="PTHR13453">
    <property type="entry name" value="KAT8 REGULATORY NSL COMPLEX SUBUNIT 2"/>
    <property type="match status" value="1"/>
</dbReference>
<evidence type="ECO:0000313" key="16">
    <source>
        <dbReference type="Proteomes" id="UP000515151"/>
    </source>
</evidence>
<evidence type="ECO:0000313" key="17">
    <source>
        <dbReference type="RefSeq" id="XP_031406592.1"/>
    </source>
</evidence>
<comment type="function">
    <text evidence="12">Non-catalytic component of the NSL histone acetyltransferase complex, a multiprotein complex that mediates histone H4 acetylation at 'Lys-5'- and 'Lys-8' (H4K5ac and H4K8ac) at transcription start sites and promotes transcription initiation. Required for NSL complex stability and for transcription of intraciliary transport genes in both ciliated and non-ciliated cells by regulating histone H4 acetylation at 'Lys-5'- and 'Lys-12' (H4K5ac and H4K12ac). This is necessary for cilium assembly in ciliated cells and for organization of the microtubule cytoskeleton in non-ciliated cells. Required within the NSL complex to maintain nuclear architecture stability by promoting KAT8-mediated acetylation of lamin LMNA.</text>
</comment>
<keyword evidence="9" id="KW-0539">Nucleus</keyword>
<evidence type="ECO:0000256" key="6">
    <source>
        <dbReference type="ARBA" id="ARBA00022843"/>
    </source>
</evidence>
<evidence type="ECO:0000256" key="11">
    <source>
        <dbReference type="ARBA" id="ARBA00033378"/>
    </source>
</evidence>
<dbReference type="Pfam" id="PF13891">
    <property type="entry name" value="zf-C3HC3H_KANSL2"/>
    <property type="match status" value="1"/>
</dbReference>
<gene>
    <name evidence="17" type="primary">LOC116215138</name>
</gene>
<reference evidence="16" key="1">
    <citation type="journal article" date="2020" name="Plant Biotechnol. J.">
        <title>The pomegranate (Punica granatum L.) draft genome dissects genetic divergence between soft- and hard-seeded cultivars.</title>
        <authorList>
            <person name="Luo X."/>
            <person name="Li H."/>
            <person name="Wu Z."/>
            <person name="Yao W."/>
            <person name="Zhao P."/>
            <person name="Cao D."/>
            <person name="Yu H."/>
            <person name="Li K."/>
            <person name="Poudel K."/>
            <person name="Zhao D."/>
            <person name="Zhang F."/>
            <person name="Xia X."/>
            <person name="Chen L."/>
            <person name="Wang Q."/>
            <person name="Jing D."/>
            <person name="Cao S."/>
        </authorList>
    </citation>
    <scope>NUCLEOTIDE SEQUENCE [LARGE SCALE GENOMIC DNA]</scope>
    <source>
        <strain evidence="16">cv. Tunisia</strain>
    </source>
</reference>
<evidence type="ECO:0000256" key="10">
    <source>
        <dbReference type="ARBA" id="ARBA00032947"/>
    </source>
</evidence>